<accession>A0ABT9MIE5</accession>
<keyword evidence="1" id="KW-0233">DNA recombination</keyword>
<evidence type="ECO:0000313" key="3">
    <source>
        <dbReference type="Proteomes" id="UP001232163"/>
    </source>
</evidence>
<evidence type="ECO:0000313" key="2">
    <source>
        <dbReference type="EMBL" id="MDP9766365.1"/>
    </source>
</evidence>
<dbReference type="EMBL" id="JAURUR010000024">
    <property type="protein sequence ID" value="MDP9766365.1"/>
    <property type="molecule type" value="Genomic_DNA"/>
</dbReference>
<name>A0ABT9MIE5_9DEIO</name>
<dbReference type="Proteomes" id="UP001232163">
    <property type="component" value="Unassembled WGS sequence"/>
</dbReference>
<protein>
    <submittedName>
        <fullName evidence="2">Integrase</fullName>
    </submittedName>
</protein>
<evidence type="ECO:0000256" key="1">
    <source>
        <dbReference type="ARBA" id="ARBA00023172"/>
    </source>
</evidence>
<dbReference type="InterPro" id="IPR011010">
    <property type="entry name" value="DNA_brk_join_enz"/>
</dbReference>
<dbReference type="Gene3D" id="1.10.443.10">
    <property type="entry name" value="Intergrase catalytic core"/>
    <property type="match status" value="1"/>
</dbReference>
<comment type="caution">
    <text evidence="2">The sequence shown here is derived from an EMBL/GenBank/DDBJ whole genome shotgun (WGS) entry which is preliminary data.</text>
</comment>
<sequence>MHAQGGNLTSISAHLGHAQVSTTLNIYRSVFDSERRGVTLNLSAKPKAQEQEQAPQEDA</sequence>
<gene>
    <name evidence="2" type="ORF">QO006_003830</name>
</gene>
<dbReference type="SUPFAM" id="SSF56349">
    <property type="entry name" value="DNA breaking-rejoining enzymes"/>
    <property type="match status" value="1"/>
</dbReference>
<keyword evidence="3" id="KW-1185">Reference proteome</keyword>
<reference evidence="2 3" key="1">
    <citation type="submission" date="2023-07" db="EMBL/GenBank/DDBJ databases">
        <title>Genomic Encyclopedia of Type Strains, Phase IV (KMG-IV): sequencing the most valuable type-strain genomes for metagenomic binning, comparative biology and taxonomic classification.</title>
        <authorList>
            <person name="Goeker M."/>
        </authorList>
    </citation>
    <scope>NUCLEOTIDE SEQUENCE [LARGE SCALE GENOMIC DNA]</scope>
    <source>
        <strain evidence="2 3">NIO-1023</strain>
    </source>
</reference>
<proteinExistence type="predicted"/>
<organism evidence="2 3">
    <name type="scientific">Deinococcus enclensis</name>
    <dbReference type="NCBI Taxonomy" id="1049582"/>
    <lineage>
        <taxon>Bacteria</taxon>
        <taxon>Thermotogati</taxon>
        <taxon>Deinococcota</taxon>
        <taxon>Deinococci</taxon>
        <taxon>Deinococcales</taxon>
        <taxon>Deinococcaceae</taxon>
        <taxon>Deinococcus</taxon>
    </lineage>
</organism>
<dbReference type="InterPro" id="IPR013762">
    <property type="entry name" value="Integrase-like_cat_sf"/>
</dbReference>